<accession>A0ABR4KJZ1</accession>
<comment type="caution">
    <text evidence="5">The sequence shown here is derived from an EMBL/GenBank/DDBJ whole genome shotgun (WGS) entry which is preliminary data.</text>
</comment>
<feature type="region of interest" description="Disordered" evidence="4">
    <location>
        <begin position="765"/>
        <end position="789"/>
    </location>
</feature>
<sequence>MPQAASLTLPHVYSRARLTSRQSVAVAHSARPTPCTLAQRDYGLLLLTTIDTQDDINALAERCEIISGRLDIDRNLTGPFVLPNIVNISDPAMMPDLEAVDWIDLGSLDDLETWSTPRLAIADRIDLVIPAYIPSLEFPALERGVTRSTADSQPHLQDLKLVKHPMAAGSGDHDEHIPPTPRVHVHCQFQRENVQVTSSSLNGDESCIKIIWLSLSLPELTTIKTYKDHLDSVSNFEQNGPGISMDFPSSAPSTVTFGSKAISHRSSLPKLRNVTGSIEIVAGNSLSVGMPLLENANLHISGNIERVEVPNLRNFSKISVLSDLYFDCDEFTGKLNETNSDGLPGEVVCSSEQTRADSTADIHGDDRDAAALLSSGGVGPMFASAVAVAVNRSPAKQKIPAKSRSKTLNISKALKHAGKRVSPLYSTQKTHLTKCPTTQLIILTGYPCSGLTHRAHQLAAGLEEAQSTLFETGAIPSTKPRYKINIVSTHDNVNYPRTVYDTARTEKEARGLAYTRAKRALGRDSFVILDGMNYIKGYRYQLWCEAKALGTTCCVVHVGTPIDQCVANNEARIRRKESQSQSDSQTNENKDPSPSNEPTTEQSTEQSPNPPTTDETESDPYPPDLLNNLIFRYEEPSMHSRWDKPLFTVPYSDAAPPIADIWTALTGLPHPSTLTQTPDEEPSAVSQLTTALNSTTLSSAASTATGATMTQGGTRSALSRPRVAIKPHQATVLPTSTDSSALYSMEKRTSAIIQAIRSYTLSNPSAKAALASQPPPEPHTSNDDDDTFTRQEPGIRIQVPDSSIPIFVPEHIASASVTDDLAAAGGILALPRLQRLRRQWITLNRVYIAGPHAAVKGGALKEADVPDAFVRFLNADFADEVEER</sequence>
<feature type="compositionally biased region" description="Polar residues" evidence="4">
    <location>
        <begin position="579"/>
        <end position="607"/>
    </location>
</feature>
<dbReference type="InterPro" id="IPR013641">
    <property type="entry name" value="KTI12/PSTK"/>
</dbReference>
<keyword evidence="2" id="KW-0067">ATP-binding</keyword>
<keyword evidence="1" id="KW-0547">Nucleotide-binding</keyword>
<comment type="similarity">
    <text evidence="3">Belongs to the KTI12 family.</text>
</comment>
<dbReference type="GeneID" id="98160428"/>
<evidence type="ECO:0000313" key="5">
    <source>
        <dbReference type="EMBL" id="KAL2852603.1"/>
    </source>
</evidence>
<feature type="region of interest" description="Disordered" evidence="4">
    <location>
        <begin position="573"/>
        <end position="626"/>
    </location>
</feature>
<reference evidence="5 6" key="1">
    <citation type="submission" date="2024-07" db="EMBL/GenBank/DDBJ databases">
        <title>Section-level genome sequencing and comparative genomics of Aspergillus sections Usti and Cavernicolus.</title>
        <authorList>
            <consortium name="Lawrence Berkeley National Laboratory"/>
            <person name="Nybo J.L."/>
            <person name="Vesth T.C."/>
            <person name="Theobald S."/>
            <person name="Frisvad J.C."/>
            <person name="Larsen T.O."/>
            <person name="Kjaerboelling I."/>
            <person name="Rothschild-Mancinelli K."/>
            <person name="Lyhne E.K."/>
            <person name="Kogle M.E."/>
            <person name="Barry K."/>
            <person name="Clum A."/>
            <person name="Na H."/>
            <person name="Ledsgaard L."/>
            <person name="Lin J."/>
            <person name="Lipzen A."/>
            <person name="Kuo A."/>
            <person name="Riley R."/>
            <person name="Mondo S."/>
            <person name="LaButti K."/>
            <person name="Haridas S."/>
            <person name="Pangalinan J."/>
            <person name="Salamov A.A."/>
            <person name="Simmons B.A."/>
            <person name="Magnuson J.K."/>
            <person name="Chen J."/>
            <person name="Drula E."/>
            <person name="Henrissat B."/>
            <person name="Wiebenga A."/>
            <person name="Lubbers R.J."/>
            <person name="Gomes A.C."/>
            <person name="Macurrencykelacurrency M.R."/>
            <person name="Stajich J."/>
            <person name="Grigoriev I.V."/>
            <person name="Mortensen U.H."/>
            <person name="De vries R.P."/>
            <person name="Baker S.E."/>
            <person name="Andersen M.R."/>
        </authorList>
    </citation>
    <scope>NUCLEOTIDE SEQUENCE [LARGE SCALE GENOMIC DNA]</scope>
    <source>
        <strain evidence="5 6">CBS 756.74</strain>
    </source>
</reference>
<dbReference type="PANTHER" id="PTHR12435">
    <property type="match status" value="1"/>
</dbReference>
<dbReference type="InterPro" id="IPR027417">
    <property type="entry name" value="P-loop_NTPase"/>
</dbReference>
<dbReference type="SUPFAM" id="SSF52540">
    <property type="entry name" value="P-loop containing nucleoside triphosphate hydrolases"/>
    <property type="match status" value="1"/>
</dbReference>
<organism evidence="5 6">
    <name type="scientific">Aspergillus pseudodeflectus</name>
    <dbReference type="NCBI Taxonomy" id="176178"/>
    <lineage>
        <taxon>Eukaryota</taxon>
        <taxon>Fungi</taxon>
        <taxon>Dikarya</taxon>
        <taxon>Ascomycota</taxon>
        <taxon>Pezizomycotina</taxon>
        <taxon>Eurotiomycetes</taxon>
        <taxon>Eurotiomycetidae</taxon>
        <taxon>Eurotiales</taxon>
        <taxon>Aspergillaceae</taxon>
        <taxon>Aspergillus</taxon>
        <taxon>Aspergillus subgen. Nidulantes</taxon>
    </lineage>
</organism>
<evidence type="ECO:0000256" key="2">
    <source>
        <dbReference type="ARBA" id="ARBA00022840"/>
    </source>
</evidence>
<dbReference type="Gene3D" id="3.40.50.300">
    <property type="entry name" value="P-loop containing nucleotide triphosphate hydrolases"/>
    <property type="match status" value="1"/>
</dbReference>
<evidence type="ECO:0000256" key="3">
    <source>
        <dbReference type="ARBA" id="ARBA00025768"/>
    </source>
</evidence>
<dbReference type="RefSeq" id="XP_070900425.1">
    <property type="nucleotide sequence ID" value="XM_071045264.1"/>
</dbReference>
<proteinExistence type="inferred from homology"/>
<keyword evidence="6" id="KW-1185">Reference proteome</keyword>
<dbReference type="Pfam" id="PF08433">
    <property type="entry name" value="KTI12"/>
    <property type="match status" value="1"/>
</dbReference>
<evidence type="ECO:0000256" key="1">
    <source>
        <dbReference type="ARBA" id="ARBA00022741"/>
    </source>
</evidence>
<protein>
    <submittedName>
        <fullName evidence="5">Chromatin associated protein KTI12-domain-containing protein</fullName>
    </submittedName>
</protein>
<dbReference type="Proteomes" id="UP001610444">
    <property type="component" value="Unassembled WGS sequence"/>
</dbReference>
<dbReference type="EMBL" id="JBFXLR010000015">
    <property type="protein sequence ID" value="KAL2852603.1"/>
    <property type="molecule type" value="Genomic_DNA"/>
</dbReference>
<evidence type="ECO:0000313" key="6">
    <source>
        <dbReference type="Proteomes" id="UP001610444"/>
    </source>
</evidence>
<evidence type="ECO:0000256" key="4">
    <source>
        <dbReference type="SAM" id="MobiDB-lite"/>
    </source>
</evidence>
<feature type="compositionally biased region" description="Low complexity" evidence="4">
    <location>
        <begin position="696"/>
        <end position="714"/>
    </location>
</feature>
<name>A0ABR4KJZ1_9EURO</name>
<gene>
    <name evidence="5" type="ORF">BJX68DRAFT_265492</name>
</gene>
<feature type="region of interest" description="Disordered" evidence="4">
    <location>
        <begin position="696"/>
        <end position="731"/>
    </location>
</feature>